<dbReference type="Pfam" id="PF13561">
    <property type="entry name" value="adh_short_C2"/>
    <property type="match status" value="1"/>
</dbReference>
<dbReference type="SUPFAM" id="SSF51735">
    <property type="entry name" value="NAD(P)-binding Rossmann-fold domains"/>
    <property type="match status" value="1"/>
</dbReference>
<dbReference type="PRINTS" id="PR00080">
    <property type="entry name" value="SDRFAMILY"/>
</dbReference>
<organism evidence="5 6">
    <name type="scientific">Roseisolibacter agri</name>
    <dbReference type="NCBI Taxonomy" id="2014610"/>
    <lineage>
        <taxon>Bacteria</taxon>
        <taxon>Pseudomonadati</taxon>
        <taxon>Gemmatimonadota</taxon>
        <taxon>Gemmatimonadia</taxon>
        <taxon>Gemmatimonadales</taxon>
        <taxon>Gemmatimonadaceae</taxon>
        <taxon>Roseisolibacter</taxon>
    </lineage>
</organism>
<comment type="caution">
    <text evidence="5">The sequence shown here is derived from an EMBL/GenBank/DDBJ whole genome shotgun (WGS) entry which is preliminary data.</text>
</comment>
<dbReference type="PANTHER" id="PTHR43296:SF2">
    <property type="entry name" value="PEROXISOMAL 2,4-DIENOYL-COA REDUCTASE [(3E)-ENOYL-COA-PRODUCING]"/>
    <property type="match status" value="1"/>
</dbReference>
<comment type="similarity">
    <text evidence="1">Belongs to the short-chain dehydrogenases/reductases (SDR) family.</text>
</comment>
<sequence length="285" mass="29934">MRFSFTPARMPDTSVFRPGLLDGQVALVTGGGTGIGYGIAELLAGLGAHVVIASRKPEHLEQAAGQLRAAGGAVSTVAVDVRDPERVRAMVEQVTNERGRIDLLVNNAAGNFYAPSESLSPNAWKSVVEIDLYGTFFCSQAVVPVMKQQGGGRIVSISMTLHYRGWPQMAHATAAKAGVDALTRTLAVEWAPYGIRINAIAPGPIPTEGVRKAFTPPADSGIPDVFAAADEAMARYARKAIPLGRWGAPRDIANMVAFLASPAGDWITGAIMVVDGGEWLSKAGA</sequence>
<proteinExistence type="inferred from homology"/>
<dbReference type="SMART" id="SM00822">
    <property type="entry name" value="PKS_KR"/>
    <property type="match status" value="1"/>
</dbReference>
<evidence type="ECO:0000313" key="6">
    <source>
        <dbReference type="Proteomes" id="UP001161325"/>
    </source>
</evidence>
<dbReference type="InterPro" id="IPR036291">
    <property type="entry name" value="NAD(P)-bd_dom_sf"/>
</dbReference>
<dbReference type="AlphaFoldDB" id="A0AA37QJJ7"/>
<dbReference type="PRINTS" id="PR00081">
    <property type="entry name" value="GDHRDH"/>
</dbReference>
<dbReference type="FunFam" id="3.40.50.720:FF:000084">
    <property type="entry name" value="Short-chain dehydrogenase reductase"/>
    <property type="match status" value="1"/>
</dbReference>
<dbReference type="Proteomes" id="UP001161325">
    <property type="component" value="Unassembled WGS sequence"/>
</dbReference>
<protein>
    <submittedName>
        <fullName evidence="5">Short-chain dehydrogenase</fullName>
    </submittedName>
</protein>
<dbReference type="EMBL" id="BRXS01000007">
    <property type="protein sequence ID" value="GLC28068.1"/>
    <property type="molecule type" value="Genomic_DNA"/>
</dbReference>
<gene>
    <name evidence="5" type="ORF">rosag_45810</name>
</gene>
<dbReference type="InterPro" id="IPR002347">
    <property type="entry name" value="SDR_fam"/>
</dbReference>
<reference evidence="5" key="1">
    <citation type="submission" date="2022-08" db="EMBL/GenBank/DDBJ databases">
        <title>Draft genome sequencing of Roseisolibacter agri AW1220.</title>
        <authorList>
            <person name="Tobiishi Y."/>
            <person name="Tonouchi A."/>
        </authorList>
    </citation>
    <scope>NUCLEOTIDE SEQUENCE</scope>
    <source>
        <strain evidence="5">AW1220</strain>
    </source>
</reference>
<evidence type="ECO:0000313" key="5">
    <source>
        <dbReference type="EMBL" id="GLC28068.1"/>
    </source>
</evidence>
<dbReference type="Gene3D" id="3.40.50.720">
    <property type="entry name" value="NAD(P)-binding Rossmann-like Domain"/>
    <property type="match status" value="1"/>
</dbReference>
<evidence type="ECO:0000259" key="4">
    <source>
        <dbReference type="SMART" id="SM00822"/>
    </source>
</evidence>
<dbReference type="InterPro" id="IPR045017">
    <property type="entry name" value="DECR2-like"/>
</dbReference>
<evidence type="ECO:0000256" key="2">
    <source>
        <dbReference type="ARBA" id="ARBA00022857"/>
    </source>
</evidence>
<accession>A0AA37QJJ7</accession>
<evidence type="ECO:0000256" key="3">
    <source>
        <dbReference type="ARBA" id="ARBA00023002"/>
    </source>
</evidence>
<keyword evidence="2" id="KW-0521">NADP</keyword>
<dbReference type="PANTHER" id="PTHR43296">
    <property type="entry name" value="PEROXISOMAL 2,4-DIENOYL-COA REDUCTASE"/>
    <property type="match status" value="1"/>
</dbReference>
<keyword evidence="3" id="KW-0560">Oxidoreductase</keyword>
<dbReference type="GO" id="GO:0009062">
    <property type="term" value="P:fatty acid catabolic process"/>
    <property type="evidence" value="ECO:0007669"/>
    <property type="project" value="InterPro"/>
</dbReference>
<dbReference type="InterPro" id="IPR057326">
    <property type="entry name" value="KR_dom"/>
</dbReference>
<dbReference type="CDD" id="cd05369">
    <property type="entry name" value="TER_DECR_SDR_a"/>
    <property type="match status" value="1"/>
</dbReference>
<name>A0AA37QJJ7_9BACT</name>
<evidence type="ECO:0000256" key="1">
    <source>
        <dbReference type="ARBA" id="ARBA00006484"/>
    </source>
</evidence>
<dbReference type="GO" id="GO:0008670">
    <property type="term" value="F:2,4-dienoyl-CoA reductase (NADPH) activity"/>
    <property type="evidence" value="ECO:0007669"/>
    <property type="project" value="InterPro"/>
</dbReference>
<feature type="domain" description="Ketoreductase" evidence="4">
    <location>
        <begin position="24"/>
        <end position="203"/>
    </location>
</feature>
<keyword evidence="6" id="KW-1185">Reference proteome</keyword>